<sequence length="392" mass="42414">MNMSLRVPNSLKRGRKKKTANAVQAATNASAAPPSPRTDTPDTAGITLLPYTSREQMLRAALNASIAGGSFVDTRLHAFSRRSGDTVSRPQPIYANSIALRGTSAKFDLLLTGGFSESRAVDIFDDSPDVSAEQASVAEYGYESDSDLDDDDDNNDDAPASTGASRPAAPTQTLTPRASPTQRGRPVSGSSEATSDDHGAVHHRGRSVFVKDAAHKTLQALVAYLYTGEIDFAPLRSANARPAAQHPSAYESPLCSPKSIYRLADRYGLDDLKKRALENLGAQLTADNILPELFSRFTSRYEEVQQLEVELLSEYPLEGDLKAGLHEWVARLARGELQHGGAALLALMDKYAAEKFKNSPRCALGHTSHERQETACRECHNHIYECIAGTDG</sequence>
<dbReference type="InterPro" id="IPR011333">
    <property type="entry name" value="SKP1/BTB/POZ_sf"/>
</dbReference>
<organism evidence="2 3">
    <name type="scientific">Postia placenta MAD-698-R-SB12</name>
    <dbReference type="NCBI Taxonomy" id="670580"/>
    <lineage>
        <taxon>Eukaryota</taxon>
        <taxon>Fungi</taxon>
        <taxon>Dikarya</taxon>
        <taxon>Basidiomycota</taxon>
        <taxon>Agaricomycotina</taxon>
        <taxon>Agaricomycetes</taxon>
        <taxon>Polyporales</taxon>
        <taxon>Adustoporiaceae</taxon>
        <taxon>Rhodonia</taxon>
    </lineage>
</organism>
<feature type="compositionally biased region" description="Low complexity" evidence="1">
    <location>
        <begin position="20"/>
        <end position="32"/>
    </location>
</feature>
<evidence type="ECO:0008006" key="4">
    <source>
        <dbReference type="Google" id="ProtNLM"/>
    </source>
</evidence>
<evidence type="ECO:0000313" key="2">
    <source>
        <dbReference type="EMBL" id="OSX61758.1"/>
    </source>
</evidence>
<protein>
    <recommendedName>
        <fullName evidence="4">BTB domain-containing protein</fullName>
    </recommendedName>
</protein>
<reference evidence="2 3" key="1">
    <citation type="submission" date="2017-04" db="EMBL/GenBank/DDBJ databases">
        <title>Genome Sequence of the Model Brown-Rot Fungus Postia placenta SB12.</title>
        <authorList>
            <consortium name="DOE Joint Genome Institute"/>
            <person name="Gaskell J."/>
            <person name="Kersten P."/>
            <person name="Larrondo L.F."/>
            <person name="Canessa P."/>
            <person name="Martinez D."/>
            <person name="Hibbett D."/>
            <person name="Schmoll M."/>
            <person name="Kubicek C.P."/>
            <person name="Martinez A.T."/>
            <person name="Yadav J."/>
            <person name="Master E."/>
            <person name="Magnuson J.K."/>
            <person name="James T."/>
            <person name="Yaver D."/>
            <person name="Berka R."/>
            <person name="Labutti K."/>
            <person name="Lipzen A."/>
            <person name="Aerts A."/>
            <person name="Barry K."/>
            <person name="Henrissat B."/>
            <person name="Blanchette R."/>
            <person name="Grigoriev I."/>
            <person name="Cullen D."/>
        </authorList>
    </citation>
    <scope>NUCLEOTIDE SEQUENCE [LARGE SCALE GENOMIC DNA]</scope>
    <source>
        <strain evidence="2 3">MAD-698-R-SB12</strain>
    </source>
</reference>
<accession>A0A1X6MZG0</accession>
<dbReference type="RefSeq" id="XP_024338552.1">
    <property type="nucleotide sequence ID" value="XM_024482391.1"/>
</dbReference>
<dbReference type="EMBL" id="KZ110598">
    <property type="protein sequence ID" value="OSX61758.1"/>
    <property type="molecule type" value="Genomic_DNA"/>
</dbReference>
<dbReference type="AlphaFoldDB" id="A0A1X6MZG0"/>
<dbReference type="OrthoDB" id="6359816at2759"/>
<feature type="region of interest" description="Disordered" evidence="1">
    <location>
        <begin position="1"/>
        <end position="44"/>
    </location>
</feature>
<dbReference type="Proteomes" id="UP000194127">
    <property type="component" value="Unassembled WGS sequence"/>
</dbReference>
<feature type="compositionally biased region" description="Polar residues" evidence="1">
    <location>
        <begin position="170"/>
        <end position="193"/>
    </location>
</feature>
<dbReference type="PANTHER" id="PTHR24413">
    <property type="entry name" value="SPECKLE-TYPE POZ PROTEIN"/>
    <property type="match status" value="1"/>
</dbReference>
<dbReference type="Gene3D" id="3.30.710.10">
    <property type="entry name" value="Potassium Channel Kv1.1, Chain A"/>
    <property type="match status" value="1"/>
</dbReference>
<name>A0A1X6MZG0_9APHY</name>
<keyword evidence="3" id="KW-1185">Reference proteome</keyword>
<evidence type="ECO:0000256" key="1">
    <source>
        <dbReference type="SAM" id="MobiDB-lite"/>
    </source>
</evidence>
<gene>
    <name evidence="2" type="ORF">POSPLADRAFT_1070345</name>
</gene>
<evidence type="ECO:0000313" key="3">
    <source>
        <dbReference type="Proteomes" id="UP000194127"/>
    </source>
</evidence>
<feature type="region of interest" description="Disordered" evidence="1">
    <location>
        <begin position="140"/>
        <end position="202"/>
    </location>
</feature>
<dbReference type="GeneID" id="36327340"/>
<feature type="compositionally biased region" description="Acidic residues" evidence="1">
    <location>
        <begin position="142"/>
        <end position="156"/>
    </location>
</feature>
<proteinExistence type="predicted"/>
<dbReference type="STRING" id="670580.A0A1X6MZG0"/>